<proteinExistence type="predicted"/>
<feature type="region of interest" description="Disordered" evidence="1">
    <location>
        <begin position="18"/>
        <end position="119"/>
    </location>
</feature>
<dbReference type="Proteomes" id="UP001152795">
    <property type="component" value="Unassembled WGS sequence"/>
</dbReference>
<comment type="caution">
    <text evidence="2">The sequence shown here is derived from an EMBL/GenBank/DDBJ whole genome shotgun (WGS) entry which is preliminary data.</text>
</comment>
<evidence type="ECO:0000313" key="2">
    <source>
        <dbReference type="EMBL" id="CAB4044261.1"/>
    </source>
</evidence>
<organism evidence="2 3">
    <name type="scientific">Paramuricea clavata</name>
    <name type="common">Red gorgonian</name>
    <name type="synonym">Violescent sea-whip</name>
    <dbReference type="NCBI Taxonomy" id="317549"/>
    <lineage>
        <taxon>Eukaryota</taxon>
        <taxon>Metazoa</taxon>
        <taxon>Cnidaria</taxon>
        <taxon>Anthozoa</taxon>
        <taxon>Octocorallia</taxon>
        <taxon>Malacalcyonacea</taxon>
        <taxon>Plexauridae</taxon>
        <taxon>Paramuricea</taxon>
    </lineage>
</organism>
<accession>A0A7D9KDT0</accession>
<reference evidence="2" key="1">
    <citation type="submission" date="2020-04" db="EMBL/GenBank/DDBJ databases">
        <authorList>
            <person name="Alioto T."/>
            <person name="Alioto T."/>
            <person name="Gomez Garrido J."/>
        </authorList>
    </citation>
    <scope>NUCLEOTIDE SEQUENCE</scope>
    <source>
        <strain evidence="2">A484AB</strain>
    </source>
</reference>
<gene>
    <name evidence="2" type="ORF">PACLA_8A036515</name>
</gene>
<name>A0A7D9KDT0_PARCT</name>
<feature type="non-terminal residue" evidence="2">
    <location>
        <position position="119"/>
    </location>
</feature>
<protein>
    <submittedName>
        <fullName evidence="2">Uncharacterized protein</fullName>
    </submittedName>
</protein>
<feature type="compositionally biased region" description="Polar residues" evidence="1">
    <location>
        <begin position="108"/>
        <end position="119"/>
    </location>
</feature>
<feature type="compositionally biased region" description="Polar residues" evidence="1">
    <location>
        <begin position="23"/>
        <end position="58"/>
    </location>
</feature>
<evidence type="ECO:0000256" key="1">
    <source>
        <dbReference type="SAM" id="MobiDB-lite"/>
    </source>
</evidence>
<sequence>MPNTSDIHVRNRYESLIDEGDYNGSNEPGNNHDTFQIHNTQTLHSMRNQSHLNNNSEQSLEEHNNEPWYPQEDDQRQNTNKQQSGQAKSRMHNQQSRQDNPPVESADHNSTYSGAQSLE</sequence>
<keyword evidence="3" id="KW-1185">Reference proteome</keyword>
<feature type="compositionally biased region" description="Polar residues" evidence="1">
    <location>
        <begin position="77"/>
        <end position="99"/>
    </location>
</feature>
<evidence type="ECO:0000313" key="3">
    <source>
        <dbReference type="Proteomes" id="UP001152795"/>
    </source>
</evidence>
<dbReference type="EMBL" id="CACRXK020034392">
    <property type="protein sequence ID" value="CAB4044261.1"/>
    <property type="molecule type" value="Genomic_DNA"/>
</dbReference>
<dbReference type="AlphaFoldDB" id="A0A7D9KDT0"/>